<evidence type="ECO:0008006" key="4">
    <source>
        <dbReference type="Google" id="ProtNLM"/>
    </source>
</evidence>
<protein>
    <recommendedName>
        <fullName evidence="4">Entry exclusion protein TrbK-alt</fullName>
    </recommendedName>
</protein>
<name>A0A291N5X7_SPHYA</name>
<reference evidence="2 3" key="1">
    <citation type="submission" date="2017-10" db="EMBL/GenBank/DDBJ databases">
        <title>Sphingobium yanoikuyae S72.</title>
        <authorList>
            <person name="Sanchez E."/>
            <person name="Bustos P."/>
            <person name="Mendoza P."/>
            <person name="Guo X."/>
            <person name="Mendoza A."/>
        </authorList>
    </citation>
    <scope>NUCLEOTIDE SEQUENCE [LARGE SCALE GENOMIC DNA]</scope>
    <source>
        <strain evidence="2 3">S72</strain>
    </source>
</reference>
<evidence type="ECO:0000313" key="2">
    <source>
        <dbReference type="EMBL" id="ATI82645.1"/>
    </source>
</evidence>
<dbReference type="AlphaFoldDB" id="A0A291N5X7"/>
<dbReference type="Proteomes" id="UP000219422">
    <property type="component" value="Chromosome"/>
</dbReference>
<dbReference type="InterPro" id="IPR027587">
    <property type="entry name" value="TrbK"/>
</dbReference>
<organism evidence="2 3">
    <name type="scientific">Sphingobium yanoikuyae</name>
    <name type="common">Sphingomonas yanoikuyae</name>
    <dbReference type="NCBI Taxonomy" id="13690"/>
    <lineage>
        <taxon>Bacteria</taxon>
        <taxon>Pseudomonadati</taxon>
        <taxon>Pseudomonadota</taxon>
        <taxon>Alphaproteobacteria</taxon>
        <taxon>Sphingomonadales</taxon>
        <taxon>Sphingomonadaceae</taxon>
        <taxon>Sphingobium</taxon>
    </lineage>
</organism>
<feature type="region of interest" description="Disordered" evidence="1">
    <location>
        <begin position="30"/>
        <end position="50"/>
    </location>
</feature>
<dbReference type="NCBIfam" id="TIGR04360">
    <property type="entry name" value="other_trbK"/>
    <property type="match status" value="1"/>
</dbReference>
<evidence type="ECO:0000313" key="3">
    <source>
        <dbReference type="Proteomes" id="UP000219422"/>
    </source>
</evidence>
<sequence>MRQPGIAILCCAAAGMIVALTMVMARDRAAEPSATFRPQEANHPAAPIPPQCRTVAQPDAACLAIWEERRRRFFASDRPR</sequence>
<dbReference type="Pfam" id="PF20084">
    <property type="entry name" value="TrbK"/>
    <property type="match status" value="1"/>
</dbReference>
<accession>A0A291N5X7</accession>
<dbReference type="EMBL" id="CP023741">
    <property type="protein sequence ID" value="ATI82645.1"/>
    <property type="molecule type" value="Genomic_DNA"/>
</dbReference>
<proteinExistence type="predicted"/>
<gene>
    <name evidence="2" type="ORF">A6768_23335</name>
</gene>
<evidence type="ECO:0000256" key="1">
    <source>
        <dbReference type="SAM" id="MobiDB-lite"/>
    </source>
</evidence>
<dbReference type="KEGG" id="sya:A6768_23335"/>